<evidence type="ECO:0000259" key="2">
    <source>
        <dbReference type="Pfam" id="PF13254"/>
    </source>
</evidence>
<feature type="compositionally biased region" description="Polar residues" evidence="1">
    <location>
        <begin position="57"/>
        <end position="76"/>
    </location>
</feature>
<dbReference type="Proteomes" id="UP000809789">
    <property type="component" value="Unassembled WGS sequence"/>
</dbReference>
<feature type="compositionally biased region" description="Polar residues" evidence="1">
    <location>
        <begin position="869"/>
        <end position="900"/>
    </location>
</feature>
<feature type="compositionally biased region" description="Low complexity" evidence="1">
    <location>
        <begin position="952"/>
        <end position="968"/>
    </location>
</feature>
<sequence>MADSDLDPQAFLKTVRDLSDKRQREDIERYEKLEAQILQDRTARLERKMERERSLSPEKTPQSVHSLSTRTPLNAGSPNNSRPSSPVRDLAREDSVRSFRSDRGSPGVGERPASPTKPSSPSAAMPSRANTMSWQRRPQSGMRTRPLSMLAAENASRASTETPSESRPTSRDEPTQQDIVKNLSTKDPSWFRQTPDRGAGFAAYRRNRDEELEANSGSEKRHLPGLISNKSTEDMRGNGITSPPRLSPQRELSPAIEEVDDGNRNTSLAAPAANIRASTPEVERAAFGRTVPSLSSRGSISERPASPTKGMGGFVQSAMMKRTDSVSKRWSNQPAGLGRADSTASLRSGFGSVRNGMAGSTSMPRLEQSRSSQEPASRPGSSHSTVSAVSNLGLLESDQIDKPSRNMGSMHSRSKSHASLRENPSQPSDLPQTFSPPLSPSKRWSPTKSSWLESALARPESPTKQMSAQSNQPSWMTELSKAKQQRNSVATFSSQDEIVEMGTASVKSFQPVKASATESASSFPRTSSSRDVTTTETRRTFTPPTKAKPPALAAKPSKEKLAQAGVLATSEITSKEAPMSPEAQDPTTPKREHNTSNVVSPSARSSQAQSLTDKVKPATPPKMDFRSTLRPRQTSADKDKFSEPEFRGALGKLKRTTTQNYVAPDVLKNNILRGKAGLSVTGGPQKTVRRDEFKESILAKKTEMKTKTPELGSKPFQKPPIQAPTPEALEVKKGLQRSSSSNLSAGTPDARRDITPEALARHKSLRGKPIPPKDKTKLSATPSSAPFKAESQADASSEKAATDLVGHARPVIEESSTFQPRVVEKSRETSEPSNKPVAEATKAASPIKSNPLADRFNPGLAGLLARGPPQQSSGNRPTATSTDDAFSASNNGPVRNTSNSEDSKGGELTHMTKGRARGPKRRKPASSNKEEAKPPISEPDSSISMPKRSSQRESSPAASARAPIQPRPKSIAVRTLSMTLSDKPVEKEKPPTPTKSISLPVRTSMSKPAHATRQLHEEPRPMPTLASPFMITEKPRVEARNNASTSGSSLDGSNDRPTAKTEENKENSSEVPSVKSAAAKWGKLDTHRANTPRGTPIKLPSREDEEAAMRSAGLLSNSPLRYQGLKPDGLGISTSGNDSPKSNKYPLSPPSSAGMPPKPAKSSRVVSQTLGEPAGVRGMFPLSLLI</sequence>
<feature type="compositionally biased region" description="Basic residues" evidence="1">
    <location>
        <begin position="912"/>
        <end position="924"/>
    </location>
</feature>
<keyword evidence="4" id="KW-1185">Reference proteome</keyword>
<feature type="compositionally biased region" description="Basic and acidic residues" evidence="1">
    <location>
        <begin position="44"/>
        <end position="56"/>
    </location>
</feature>
<feature type="compositionally biased region" description="Polar residues" evidence="1">
    <location>
        <begin position="176"/>
        <end position="187"/>
    </location>
</feature>
<feature type="compositionally biased region" description="Polar residues" evidence="1">
    <location>
        <begin position="736"/>
        <end position="745"/>
    </location>
</feature>
<feature type="region of interest" description="Disordered" evidence="1">
    <location>
        <begin position="676"/>
        <end position="1167"/>
    </location>
</feature>
<comment type="caution">
    <text evidence="3">The sequence shown here is derived from an EMBL/GenBank/DDBJ whole genome shotgun (WGS) entry which is preliminary data.</text>
</comment>
<feature type="compositionally biased region" description="Polar residues" evidence="1">
    <location>
        <begin position="358"/>
        <end position="390"/>
    </location>
</feature>
<protein>
    <recommendedName>
        <fullName evidence="2">DUF4045 domain-containing protein</fullName>
    </recommendedName>
</protein>
<evidence type="ECO:0000256" key="1">
    <source>
        <dbReference type="SAM" id="MobiDB-lite"/>
    </source>
</evidence>
<dbReference type="OrthoDB" id="6375767at2759"/>
<feature type="domain" description="DUF4045" evidence="2">
    <location>
        <begin position="7"/>
        <end position="704"/>
    </location>
</feature>
<feature type="compositionally biased region" description="Polar residues" evidence="1">
    <location>
        <begin position="462"/>
        <end position="477"/>
    </location>
</feature>
<feature type="compositionally biased region" description="Polar residues" evidence="1">
    <location>
        <begin position="422"/>
        <end position="452"/>
    </location>
</feature>
<feature type="compositionally biased region" description="Basic and acidic residues" evidence="1">
    <location>
        <begin position="89"/>
        <end position="103"/>
    </location>
</feature>
<feature type="compositionally biased region" description="Polar residues" evidence="1">
    <location>
        <begin position="130"/>
        <end position="142"/>
    </location>
</feature>
<name>A0A8K0KZ29_9PEZI</name>
<feature type="compositionally biased region" description="Low complexity" evidence="1">
    <location>
        <begin position="112"/>
        <end position="129"/>
    </location>
</feature>
<feature type="compositionally biased region" description="Polar residues" evidence="1">
    <location>
        <begin position="1041"/>
        <end position="1052"/>
    </location>
</feature>
<proteinExistence type="predicted"/>
<evidence type="ECO:0000313" key="3">
    <source>
        <dbReference type="EMBL" id="KAG8624636.1"/>
    </source>
</evidence>
<evidence type="ECO:0000313" key="4">
    <source>
        <dbReference type="Proteomes" id="UP000809789"/>
    </source>
</evidence>
<reference evidence="3" key="1">
    <citation type="submission" date="2021-07" db="EMBL/GenBank/DDBJ databases">
        <title>Elsinoe batatas strain:CRI-CJ2 Genome sequencing and assembly.</title>
        <authorList>
            <person name="Huang L."/>
        </authorList>
    </citation>
    <scope>NUCLEOTIDE SEQUENCE</scope>
    <source>
        <strain evidence="3">CRI-CJ2</strain>
    </source>
</reference>
<dbReference type="Pfam" id="PF13254">
    <property type="entry name" value="DUF4045"/>
    <property type="match status" value="1"/>
</dbReference>
<gene>
    <name evidence="3" type="ORF">KVT40_007703</name>
</gene>
<feature type="region of interest" description="Disordered" evidence="1">
    <location>
        <begin position="44"/>
        <end position="488"/>
    </location>
</feature>
<accession>A0A8K0KZ29</accession>
<dbReference type="EMBL" id="JAESVG020000009">
    <property type="protein sequence ID" value="KAG8624636.1"/>
    <property type="molecule type" value="Genomic_DNA"/>
</dbReference>
<feature type="compositionally biased region" description="Basic and acidic residues" evidence="1">
    <location>
        <begin position="635"/>
        <end position="646"/>
    </location>
</feature>
<feature type="compositionally biased region" description="Low complexity" evidence="1">
    <location>
        <begin position="519"/>
        <end position="555"/>
    </location>
</feature>
<feature type="compositionally biased region" description="Polar residues" evidence="1">
    <location>
        <begin position="595"/>
        <end position="612"/>
    </location>
</feature>
<feature type="compositionally biased region" description="Polar residues" evidence="1">
    <location>
        <begin position="1132"/>
        <end position="1142"/>
    </location>
</feature>
<feature type="compositionally biased region" description="Basic and acidic residues" evidence="1">
    <location>
        <begin position="688"/>
        <end position="708"/>
    </location>
</feature>
<dbReference type="AlphaFoldDB" id="A0A8K0KZ29"/>
<organism evidence="3 4">
    <name type="scientific">Elsinoe batatas</name>
    <dbReference type="NCBI Taxonomy" id="2601811"/>
    <lineage>
        <taxon>Eukaryota</taxon>
        <taxon>Fungi</taxon>
        <taxon>Dikarya</taxon>
        <taxon>Ascomycota</taxon>
        <taxon>Pezizomycotina</taxon>
        <taxon>Dothideomycetes</taxon>
        <taxon>Dothideomycetidae</taxon>
        <taxon>Myriangiales</taxon>
        <taxon>Elsinoaceae</taxon>
        <taxon>Elsinoe</taxon>
    </lineage>
</organism>
<feature type="region of interest" description="Disordered" evidence="1">
    <location>
        <begin position="506"/>
        <end position="652"/>
    </location>
</feature>
<dbReference type="InterPro" id="IPR025118">
    <property type="entry name" value="DUF4045"/>
</dbReference>
<feature type="compositionally biased region" description="Low complexity" evidence="1">
    <location>
        <begin position="77"/>
        <end position="86"/>
    </location>
</feature>
<feature type="compositionally biased region" description="Basic and acidic residues" evidence="1">
    <location>
        <begin position="1053"/>
        <end position="1068"/>
    </location>
</feature>